<dbReference type="EMBL" id="BGPR01039588">
    <property type="protein sequence ID" value="GBO15565.1"/>
    <property type="molecule type" value="Genomic_DNA"/>
</dbReference>
<dbReference type="EMBL" id="BGPR01039585">
    <property type="protein sequence ID" value="GBO15562.1"/>
    <property type="molecule type" value="Genomic_DNA"/>
</dbReference>
<sequence>MLQVRPDGKSRRYATTNVIFYGKIHPYTVEAGESELIAADLCSYSGKFGLSWNFGKILLIYQIQSSIDFVYSVKRVRKELAAIRISKQV</sequence>
<gene>
    <name evidence="2" type="ORF">AVEN_221710_1</name>
    <name evidence="1" type="ORF">AVEN_67226_1</name>
</gene>
<name>A0A4Y2URF5_ARAVE</name>
<proteinExistence type="predicted"/>
<evidence type="ECO:0000313" key="3">
    <source>
        <dbReference type="Proteomes" id="UP000499080"/>
    </source>
</evidence>
<protein>
    <submittedName>
        <fullName evidence="2">Uncharacterized protein</fullName>
    </submittedName>
</protein>
<evidence type="ECO:0000313" key="1">
    <source>
        <dbReference type="EMBL" id="GBO15562.1"/>
    </source>
</evidence>
<dbReference type="Proteomes" id="UP000499080">
    <property type="component" value="Unassembled WGS sequence"/>
</dbReference>
<accession>A0A4Y2URF5</accession>
<keyword evidence="3" id="KW-1185">Reference proteome</keyword>
<organism evidence="2 3">
    <name type="scientific">Araneus ventricosus</name>
    <name type="common">Orbweaver spider</name>
    <name type="synonym">Epeira ventricosa</name>
    <dbReference type="NCBI Taxonomy" id="182803"/>
    <lineage>
        <taxon>Eukaryota</taxon>
        <taxon>Metazoa</taxon>
        <taxon>Ecdysozoa</taxon>
        <taxon>Arthropoda</taxon>
        <taxon>Chelicerata</taxon>
        <taxon>Arachnida</taxon>
        <taxon>Araneae</taxon>
        <taxon>Araneomorphae</taxon>
        <taxon>Entelegynae</taxon>
        <taxon>Araneoidea</taxon>
        <taxon>Araneidae</taxon>
        <taxon>Araneus</taxon>
    </lineage>
</organism>
<dbReference type="AlphaFoldDB" id="A0A4Y2URF5"/>
<reference evidence="2 3" key="1">
    <citation type="journal article" date="2019" name="Sci. Rep.">
        <title>Orb-weaving spider Araneus ventricosus genome elucidates the spidroin gene catalogue.</title>
        <authorList>
            <person name="Kono N."/>
            <person name="Nakamura H."/>
            <person name="Ohtoshi R."/>
            <person name="Moran D.A.P."/>
            <person name="Shinohara A."/>
            <person name="Yoshida Y."/>
            <person name="Fujiwara M."/>
            <person name="Mori M."/>
            <person name="Tomita M."/>
            <person name="Arakawa K."/>
        </authorList>
    </citation>
    <scope>NUCLEOTIDE SEQUENCE [LARGE SCALE GENOMIC DNA]</scope>
</reference>
<evidence type="ECO:0000313" key="2">
    <source>
        <dbReference type="EMBL" id="GBO15565.1"/>
    </source>
</evidence>
<comment type="caution">
    <text evidence="2">The sequence shown here is derived from an EMBL/GenBank/DDBJ whole genome shotgun (WGS) entry which is preliminary data.</text>
</comment>